<evidence type="ECO:0000256" key="2">
    <source>
        <dbReference type="SAM" id="SignalP"/>
    </source>
</evidence>
<accession>A0A4C1VC73</accession>
<feature type="signal peptide" evidence="2">
    <location>
        <begin position="1"/>
        <end position="19"/>
    </location>
</feature>
<evidence type="ECO:0000313" key="3">
    <source>
        <dbReference type="EMBL" id="GBP36748.1"/>
    </source>
</evidence>
<keyword evidence="4" id="KW-1185">Reference proteome</keyword>
<evidence type="ECO:0000313" key="4">
    <source>
        <dbReference type="Proteomes" id="UP000299102"/>
    </source>
</evidence>
<gene>
    <name evidence="3" type="ORF">EVAR_24751_1</name>
</gene>
<feature type="chain" id="PRO_5020022982" evidence="2">
    <location>
        <begin position="20"/>
        <end position="195"/>
    </location>
</feature>
<organism evidence="3 4">
    <name type="scientific">Eumeta variegata</name>
    <name type="common">Bagworm moth</name>
    <name type="synonym">Eumeta japonica</name>
    <dbReference type="NCBI Taxonomy" id="151549"/>
    <lineage>
        <taxon>Eukaryota</taxon>
        <taxon>Metazoa</taxon>
        <taxon>Ecdysozoa</taxon>
        <taxon>Arthropoda</taxon>
        <taxon>Hexapoda</taxon>
        <taxon>Insecta</taxon>
        <taxon>Pterygota</taxon>
        <taxon>Neoptera</taxon>
        <taxon>Endopterygota</taxon>
        <taxon>Lepidoptera</taxon>
        <taxon>Glossata</taxon>
        <taxon>Ditrysia</taxon>
        <taxon>Tineoidea</taxon>
        <taxon>Psychidae</taxon>
        <taxon>Oiketicinae</taxon>
        <taxon>Eumeta</taxon>
    </lineage>
</organism>
<name>A0A4C1VC73_EUMVA</name>
<reference evidence="3 4" key="1">
    <citation type="journal article" date="2019" name="Commun. Biol.">
        <title>The bagworm genome reveals a unique fibroin gene that provides high tensile strength.</title>
        <authorList>
            <person name="Kono N."/>
            <person name="Nakamura H."/>
            <person name="Ohtoshi R."/>
            <person name="Tomita M."/>
            <person name="Numata K."/>
            <person name="Arakawa K."/>
        </authorList>
    </citation>
    <scope>NUCLEOTIDE SEQUENCE [LARGE SCALE GENOMIC DNA]</scope>
</reference>
<dbReference type="AlphaFoldDB" id="A0A4C1VC73"/>
<keyword evidence="2" id="KW-0732">Signal</keyword>
<dbReference type="EMBL" id="BGZK01000322">
    <property type="protein sequence ID" value="GBP36748.1"/>
    <property type="molecule type" value="Genomic_DNA"/>
</dbReference>
<feature type="compositionally biased region" description="Basic residues" evidence="1">
    <location>
        <begin position="26"/>
        <end position="38"/>
    </location>
</feature>
<sequence length="195" mass="22098">MIFSHVLVLADVASQLAKAQPTQRPLPRRRRCPTRRRSERTDIAARARRYAALDKYTVVSLSGVPRPGAQMLLLIMEIPKFQHFQAGVHNTVTAAATRFTINHDNLEGHNSGTLTNECSLFFSDRVRPSFRFMKQSNFTVSQSRPRRELAAARAKTFSGRRRPRTKLRRLKLIAALRQICIAHGEAAAARARPRD</sequence>
<comment type="caution">
    <text evidence="3">The sequence shown here is derived from an EMBL/GenBank/DDBJ whole genome shotgun (WGS) entry which is preliminary data.</text>
</comment>
<protein>
    <submittedName>
        <fullName evidence="3">Uncharacterized protein</fullName>
    </submittedName>
</protein>
<dbReference type="Proteomes" id="UP000299102">
    <property type="component" value="Unassembled WGS sequence"/>
</dbReference>
<proteinExistence type="predicted"/>
<feature type="region of interest" description="Disordered" evidence="1">
    <location>
        <begin position="19"/>
        <end position="40"/>
    </location>
</feature>
<evidence type="ECO:0000256" key="1">
    <source>
        <dbReference type="SAM" id="MobiDB-lite"/>
    </source>
</evidence>